<dbReference type="EMBL" id="BANB01000131">
    <property type="protein sequence ID" value="GAN76612.1"/>
    <property type="molecule type" value="Genomic_DNA"/>
</dbReference>
<dbReference type="AlphaFoldDB" id="A0A0D6P4N4"/>
<dbReference type="RefSeq" id="WP_048860463.1">
    <property type="nucleotide sequence ID" value="NZ_BANB01000131.1"/>
</dbReference>
<keyword evidence="2" id="KW-1185">Reference proteome</keyword>
<dbReference type="Proteomes" id="UP000032680">
    <property type="component" value="Unassembled WGS sequence"/>
</dbReference>
<proteinExistence type="predicted"/>
<evidence type="ECO:0008006" key="3">
    <source>
        <dbReference type="Google" id="ProtNLM"/>
    </source>
</evidence>
<reference evidence="1 2" key="1">
    <citation type="submission" date="2012-11" db="EMBL/GenBank/DDBJ databases">
        <title>Whole genome sequence of Acidisphaera rubrifaciens HS-AP3.</title>
        <authorList>
            <person name="Azuma Y."/>
            <person name="Higashiura N."/>
            <person name="Hirakawa H."/>
            <person name="Matsushita K."/>
        </authorList>
    </citation>
    <scope>NUCLEOTIDE SEQUENCE [LARGE SCALE GENOMIC DNA]</scope>
    <source>
        <strain evidence="1 2">HS-AP3</strain>
    </source>
</reference>
<comment type="caution">
    <text evidence="1">The sequence shown here is derived from an EMBL/GenBank/DDBJ whole genome shotgun (WGS) entry which is preliminary data.</text>
</comment>
<evidence type="ECO:0000313" key="1">
    <source>
        <dbReference type="EMBL" id="GAN76612.1"/>
    </source>
</evidence>
<gene>
    <name evidence="1" type="ORF">Asru_0131_04</name>
</gene>
<accession>A0A0D6P4N4</accession>
<evidence type="ECO:0000313" key="2">
    <source>
        <dbReference type="Proteomes" id="UP000032680"/>
    </source>
</evidence>
<organism evidence="1 2">
    <name type="scientific">Acidisphaera rubrifaciens HS-AP3</name>
    <dbReference type="NCBI Taxonomy" id="1231350"/>
    <lineage>
        <taxon>Bacteria</taxon>
        <taxon>Pseudomonadati</taxon>
        <taxon>Pseudomonadota</taxon>
        <taxon>Alphaproteobacteria</taxon>
        <taxon>Acetobacterales</taxon>
        <taxon>Acetobacteraceae</taxon>
        <taxon>Acidisphaera</taxon>
    </lineage>
</organism>
<sequence>MNRRGTATVEAAMALAFIIVPLCLGTADLALAVTTANRIDRALEAALFYLWANPGTATAAGALAAADASWGTTTPALTVTVSTACGCVSGGYQPAGSVACTGTCPAGETLAGYTTVIASTSVTLPFPLPGLASAYAPSVAATVRTQ</sequence>
<name>A0A0D6P4N4_9PROT</name>
<protein>
    <recommendedName>
        <fullName evidence="3">Pilus assembly protein</fullName>
    </recommendedName>
</protein>